<dbReference type="OrthoDB" id="6409159at2759"/>
<evidence type="ECO:0000313" key="6">
    <source>
        <dbReference type="Proteomes" id="UP000663864"/>
    </source>
</evidence>
<accession>A0A814M5X3</accession>
<feature type="domain" description="F-box" evidence="1">
    <location>
        <begin position="5"/>
        <end position="52"/>
    </location>
</feature>
<evidence type="ECO:0000313" key="5">
    <source>
        <dbReference type="EMBL" id="CAF3876345.1"/>
    </source>
</evidence>
<comment type="caution">
    <text evidence="2">The sequence shown here is derived from an EMBL/GenBank/DDBJ whole genome shotgun (WGS) entry which is preliminary data.</text>
</comment>
<evidence type="ECO:0000313" key="4">
    <source>
        <dbReference type="EMBL" id="CAF3631620.1"/>
    </source>
</evidence>
<dbReference type="InterPro" id="IPR036047">
    <property type="entry name" value="F-box-like_dom_sf"/>
</dbReference>
<protein>
    <recommendedName>
        <fullName evidence="1">F-box domain-containing protein</fullName>
    </recommendedName>
</protein>
<dbReference type="EMBL" id="CAJOAX010003851">
    <property type="protein sequence ID" value="CAF3876345.1"/>
    <property type="molecule type" value="Genomic_DNA"/>
</dbReference>
<gene>
    <name evidence="4" type="ORF">JBS370_LOCUS5317</name>
    <name evidence="5" type="ORF">OTI717_LOCUS22513</name>
    <name evidence="3" type="ORF">RFH988_LOCUS29194</name>
    <name evidence="2" type="ORF">ZHD862_LOCUS16246</name>
</gene>
<dbReference type="PROSITE" id="PS50181">
    <property type="entry name" value="FBOX"/>
    <property type="match status" value="1"/>
</dbReference>
<dbReference type="EMBL" id="CAJNOO010002704">
    <property type="protein sequence ID" value="CAF1290637.1"/>
    <property type="molecule type" value="Genomic_DNA"/>
</dbReference>
<evidence type="ECO:0000313" key="2">
    <source>
        <dbReference type="EMBL" id="CAF1074406.1"/>
    </source>
</evidence>
<dbReference type="Proteomes" id="UP000663864">
    <property type="component" value="Unassembled WGS sequence"/>
</dbReference>
<dbReference type="InterPro" id="IPR003172">
    <property type="entry name" value="ML_dom"/>
</dbReference>
<dbReference type="AlphaFoldDB" id="A0A814M5X3"/>
<proteinExistence type="predicted"/>
<dbReference type="SUPFAM" id="SSF81383">
    <property type="entry name" value="F-box domain"/>
    <property type="match status" value="1"/>
</dbReference>
<dbReference type="Pfam" id="PF00646">
    <property type="entry name" value="F-box"/>
    <property type="match status" value="1"/>
</dbReference>
<dbReference type="Proteomes" id="UP000663836">
    <property type="component" value="Unassembled WGS sequence"/>
</dbReference>
<dbReference type="Pfam" id="PF02221">
    <property type="entry name" value="E1_DerP2_DerF2"/>
    <property type="match status" value="1"/>
</dbReference>
<dbReference type="SMART" id="SM00737">
    <property type="entry name" value="ML"/>
    <property type="match status" value="1"/>
</dbReference>
<dbReference type="EMBL" id="CAJNOT010000760">
    <property type="protein sequence ID" value="CAF1074406.1"/>
    <property type="molecule type" value="Genomic_DNA"/>
</dbReference>
<dbReference type="Proteomes" id="UP000663882">
    <property type="component" value="Unassembled WGS sequence"/>
</dbReference>
<dbReference type="InterPro" id="IPR001810">
    <property type="entry name" value="F-box_dom"/>
</dbReference>
<reference evidence="2" key="1">
    <citation type="submission" date="2021-02" db="EMBL/GenBank/DDBJ databases">
        <authorList>
            <person name="Nowell W R."/>
        </authorList>
    </citation>
    <scope>NUCLEOTIDE SEQUENCE</scope>
</reference>
<name>A0A814M5X3_9BILA</name>
<sequence length="261" mass="29669">MEMSKATLLTLPVELIHCIFDHCDGKGILHSIRSTCTRLYSFVNTYNRFEFDFNLNSTDGFKSLYKIIEPKNVLFLNVYGISNSFNRPDLFHYPIDCCQLTQLRSATFHGVSNEALEHFIQQGAANSLTSLTIDLIFNIPLQWVNCSTWTDQLSIEKVEANMWPPKRNELLTVSVSGVAKESFIYGNYNKTIVYRGYSLPSIIGSLDDLGIKLPTYPGPLKMIIFNATIPDVAPNGQYDLYVKASEQDHFEVLCVKITWEL</sequence>
<organism evidence="2 6">
    <name type="scientific">Rotaria sordida</name>
    <dbReference type="NCBI Taxonomy" id="392033"/>
    <lineage>
        <taxon>Eukaryota</taxon>
        <taxon>Metazoa</taxon>
        <taxon>Spiralia</taxon>
        <taxon>Gnathifera</taxon>
        <taxon>Rotifera</taxon>
        <taxon>Eurotatoria</taxon>
        <taxon>Bdelloidea</taxon>
        <taxon>Philodinida</taxon>
        <taxon>Philodinidae</taxon>
        <taxon>Rotaria</taxon>
    </lineage>
</organism>
<evidence type="ECO:0000259" key="1">
    <source>
        <dbReference type="PROSITE" id="PS50181"/>
    </source>
</evidence>
<dbReference type="EMBL" id="CAJOBD010000273">
    <property type="protein sequence ID" value="CAF3631620.1"/>
    <property type="molecule type" value="Genomic_DNA"/>
</dbReference>
<dbReference type="Proteomes" id="UP000663823">
    <property type="component" value="Unassembled WGS sequence"/>
</dbReference>
<evidence type="ECO:0000313" key="3">
    <source>
        <dbReference type="EMBL" id="CAF1290637.1"/>
    </source>
</evidence>